<keyword evidence="2" id="KW-1185">Reference proteome</keyword>
<protein>
    <recommendedName>
        <fullName evidence="3">Ig-like domain-containing protein</fullName>
    </recommendedName>
</protein>
<sequence length="556" mass="56441">MTDYPPPIFAYDVTPCVVPYSSDSKNPQVVTLMVTVNNPTARHVDCTQLVFNIQPGDGGGQLTTNPSVVGCGPGLGVPWTIESDQQGNFTAVPAPPATGLDTGDSVAFILTGIEVNEFPGLVEIQAWEQTDILRLGTIGISKVKPGLAITEFSAAPVQVTAGQTSTLSWTTTGASSCTLSWNGISKPNLKPQGSYPVTPNTTTTYTLTAVGDGTTRSEQITVYVPQVTILSFGASPGQVPQGGTSALSWLVNNADTVGITPGTYGKLDPAQGTQAVSTTVDDPNHPVVDYLMTATGFGRTVSMPAPVTVMQVDVQSFTATPSQVPPGGLLPVTLTWATTWATACSISPGVGTVPTSGSAQATPGQTTTYTLQPVGLAPPTPTVTVNACPAFVSVEVITDPQNAQAFVVWQVIGGTVTMALGSGAPTAVPSSGSTSQAFPFPSAITFTATGVGMTSAVVLTLPSELGGGTVDSLKATCGYGVNAPGATATLTWQTEGGTVDGTVTAGTTQTISGESGTLTVPLGQGSAGRLWNVDFGFGSQPGHRIGIATAIPTTAQ</sequence>
<evidence type="ECO:0000313" key="2">
    <source>
        <dbReference type="Proteomes" id="UP001595956"/>
    </source>
</evidence>
<accession>A0ABW0N1K1</accession>
<organism evidence="1 2">
    <name type="scientific">Nocardioides caricicola</name>
    <dbReference type="NCBI Taxonomy" id="634770"/>
    <lineage>
        <taxon>Bacteria</taxon>
        <taxon>Bacillati</taxon>
        <taxon>Actinomycetota</taxon>
        <taxon>Actinomycetes</taxon>
        <taxon>Propionibacteriales</taxon>
        <taxon>Nocardioidaceae</taxon>
        <taxon>Nocardioides</taxon>
    </lineage>
</organism>
<dbReference type="Proteomes" id="UP001595956">
    <property type="component" value="Unassembled WGS sequence"/>
</dbReference>
<name>A0ABW0N1K1_9ACTN</name>
<gene>
    <name evidence="1" type="ORF">ACFPKY_12945</name>
</gene>
<dbReference type="RefSeq" id="WP_345179228.1">
    <property type="nucleotide sequence ID" value="NZ_BAABFQ010000007.1"/>
</dbReference>
<proteinExistence type="predicted"/>
<reference evidence="2" key="1">
    <citation type="journal article" date="2019" name="Int. J. Syst. Evol. Microbiol.">
        <title>The Global Catalogue of Microorganisms (GCM) 10K type strain sequencing project: providing services to taxonomists for standard genome sequencing and annotation.</title>
        <authorList>
            <consortium name="The Broad Institute Genomics Platform"/>
            <consortium name="The Broad Institute Genome Sequencing Center for Infectious Disease"/>
            <person name="Wu L."/>
            <person name="Ma J."/>
        </authorList>
    </citation>
    <scope>NUCLEOTIDE SEQUENCE [LARGE SCALE GENOMIC DNA]</scope>
    <source>
        <strain evidence="2">KACC 13778</strain>
    </source>
</reference>
<dbReference type="EMBL" id="JBHSMD010000004">
    <property type="protein sequence ID" value="MFC5494016.1"/>
    <property type="molecule type" value="Genomic_DNA"/>
</dbReference>
<comment type="caution">
    <text evidence="1">The sequence shown here is derived from an EMBL/GenBank/DDBJ whole genome shotgun (WGS) entry which is preliminary data.</text>
</comment>
<evidence type="ECO:0008006" key="3">
    <source>
        <dbReference type="Google" id="ProtNLM"/>
    </source>
</evidence>
<evidence type="ECO:0000313" key="1">
    <source>
        <dbReference type="EMBL" id="MFC5494016.1"/>
    </source>
</evidence>